<feature type="transmembrane region" description="Helical" evidence="11">
    <location>
        <begin position="91"/>
        <end position="112"/>
    </location>
</feature>
<keyword evidence="4 11" id="KW-0812">Transmembrane</keyword>
<feature type="transmembrane region" description="Helical" evidence="11">
    <location>
        <begin position="217"/>
        <end position="239"/>
    </location>
</feature>
<keyword evidence="10" id="KW-0407">Ion channel</keyword>
<dbReference type="Pfam" id="PF00520">
    <property type="entry name" value="Ion_trans"/>
    <property type="match status" value="1"/>
</dbReference>
<evidence type="ECO:0000256" key="4">
    <source>
        <dbReference type="ARBA" id="ARBA00022692"/>
    </source>
</evidence>
<keyword evidence="7 11" id="KW-1133">Transmembrane helix</keyword>
<dbReference type="GO" id="GO:0008076">
    <property type="term" value="C:voltage-gated potassium channel complex"/>
    <property type="evidence" value="ECO:0007669"/>
    <property type="project" value="InterPro"/>
</dbReference>
<reference evidence="13 14" key="1">
    <citation type="journal article" date="2012" name="J. Bacteriol.">
        <title>Complete genome sequence of the B12-producing Shimwellia blattae strain DSM 4481, isolated from a cockroach.</title>
        <authorList>
            <person name="Brzuszkiewicz E."/>
            <person name="Waschkowitz T."/>
            <person name="Wiezer A."/>
            <person name="Daniel R."/>
        </authorList>
    </citation>
    <scope>NUCLEOTIDE SEQUENCE [LARGE SCALE GENOMIC DNA]</scope>
    <source>
        <strain evidence="14">ATCC 29907 / DSM 4481 / JCM 1650 / NBRC 105725 / CDC 9005-74</strain>
    </source>
</reference>
<comment type="subcellular location">
    <subcellularLocation>
        <location evidence="1">Membrane</location>
        <topology evidence="1">Multi-pass membrane protein</topology>
    </subcellularLocation>
</comment>
<evidence type="ECO:0000313" key="13">
    <source>
        <dbReference type="EMBL" id="AFJ46998.1"/>
    </source>
</evidence>
<proteinExistence type="predicted"/>
<dbReference type="GO" id="GO:0005249">
    <property type="term" value="F:voltage-gated potassium channel activity"/>
    <property type="evidence" value="ECO:0007669"/>
    <property type="project" value="InterPro"/>
</dbReference>
<evidence type="ECO:0000256" key="2">
    <source>
        <dbReference type="ARBA" id="ARBA00022448"/>
    </source>
</evidence>
<keyword evidence="14" id="KW-1185">Reference proteome</keyword>
<evidence type="ECO:0000259" key="12">
    <source>
        <dbReference type="Pfam" id="PF00520"/>
    </source>
</evidence>
<keyword evidence="6" id="KW-0630">Potassium</keyword>
<gene>
    <name evidence="13" type="ordered locus">EBL_c19060</name>
</gene>
<evidence type="ECO:0000256" key="10">
    <source>
        <dbReference type="ARBA" id="ARBA00023303"/>
    </source>
</evidence>
<accession>K6VVX0</accession>
<dbReference type="Proteomes" id="UP000001955">
    <property type="component" value="Chromosome"/>
</dbReference>
<keyword evidence="3" id="KW-0633">Potassium transport</keyword>
<keyword evidence="5" id="KW-0631">Potassium channel</keyword>
<evidence type="ECO:0000313" key="14">
    <source>
        <dbReference type="Proteomes" id="UP000001955"/>
    </source>
</evidence>
<protein>
    <submittedName>
        <fullName evidence="13">Ion transport protein</fullName>
    </submittedName>
</protein>
<dbReference type="KEGG" id="ebt:EBL_c19060"/>
<evidence type="ECO:0000256" key="5">
    <source>
        <dbReference type="ARBA" id="ARBA00022826"/>
    </source>
</evidence>
<evidence type="ECO:0000256" key="1">
    <source>
        <dbReference type="ARBA" id="ARBA00004141"/>
    </source>
</evidence>
<dbReference type="EMBL" id="CP001560">
    <property type="protein sequence ID" value="AFJ46998.1"/>
    <property type="molecule type" value="Genomic_DNA"/>
</dbReference>
<accession>I2B8Z4</accession>
<dbReference type="AlphaFoldDB" id="I2B8Z4"/>
<feature type="transmembrane region" description="Helical" evidence="11">
    <location>
        <begin position="186"/>
        <end position="205"/>
    </location>
</feature>
<dbReference type="OrthoDB" id="9799090at2"/>
<dbReference type="STRING" id="630626.EBL_c19060"/>
<dbReference type="Gene3D" id="1.10.287.70">
    <property type="match status" value="1"/>
</dbReference>
<keyword evidence="8" id="KW-0406">Ion transport</keyword>
<feature type="transmembrane region" description="Helical" evidence="11">
    <location>
        <begin position="159"/>
        <end position="179"/>
    </location>
</feature>
<evidence type="ECO:0000256" key="11">
    <source>
        <dbReference type="SAM" id="Phobius"/>
    </source>
</evidence>
<dbReference type="InterPro" id="IPR005821">
    <property type="entry name" value="Ion_trans_dom"/>
</dbReference>
<evidence type="ECO:0000256" key="9">
    <source>
        <dbReference type="ARBA" id="ARBA00023136"/>
    </source>
</evidence>
<feature type="domain" description="Ion transport" evidence="12">
    <location>
        <begin position="25"/>
        <end position="242"/>
    </location>
</feature>
<dbReference type="PANTHER" id="PTHR11537:SF254">
    <property type="entry name" value="POTASSIUM VOLTAGE-GATED CHANNEL PROTEIN SHAB"/>
    <property type="match status" value="1"/>
</dbReference>
<evidence type="ECO:0000256" key="3">
    <source>
        <dbReference type="ARBA" id="ARBA00022538"/>
    </source>
</evidence>
<evidence type="ECO:0000256" key="7">
    <source>
        <dbReference type="ARBA" id="ARBA00022989"/>
    </source>
</evidence>
<dbReference type="GO" id="GO:0001508">
    <property type="term" value="P:action potential"/>
    <property type="evidence" value="ECO:0007669"/>
    <property type="project" value="TreeGrafter"/>
</dbReference>
<evidence type="ECO:0000256" key="6">
    <source>
        <dbReference type="ARBA" id="ARBA00022958"/>
    </source>
</evidence>
<evidence type="ECO:0000256" key="8">
    <source>
        <dbReference type="ARBA" id="ARBA00023065"/>
    </source>
</evidence>
<sequence length="279" mass="31650">MPGTRRTLRQRSYDILLDQTSPHNRRFEIAFGVLDILSVLVIFLETGLASGPGTLLARTHLFEWAELFFTLAFSIEYLLRVISTPRPWRYIFSFWGFVDLATTIPLYVFWLWPEIGAEYVSVWRAMRAIRALRIMKLLRLMPTLNSFWQAVLEARHQLFLFYFFIGIVMVVAGSLMYGIEGPAHGFTSLGVAVYWAIVTVTTVGYGDIAPHTTAGRIVSSILILIGYSVIAIPTGLITAQVTRDIENRRHSRACVHCNHAGHDSNARFCKCCGHRLPVR</sequence>
<dbReference type="PANTHER" id="PTHR11537">
    <property type="entry name" value="VOLTAGE-GATED POTASSIUM CHANNEL"/>
    <property type="match status" value="1"/>
</dbReference>
<name>I2B8Z4_SHIBC</name>
<organism evidence="13 14">
    <name type="scientific">Shimwellia blattae (strain ATCC 29907 / DSM 4481 / JCM 1650 / NBRC 105725 / CDC 9005-74)</name>
    <name type="common">Escherichia blattae</name>
    <dbReference type="NCBI Taxonomy" id="630626"/>
    <lineage>
        <taxon>Bacteria</taxon>
        <taxon>Pseudomonadati</taxon>
        <taxon>Pseudomonadota</taxon>
        <taxon>Gammaproteobacteria</taxon>
        <taxon>Enterobacterales</taxon>
        <taxon>Enterobacteriaceae</taxon>
        <taxon>Shimwellia</taxon>
    </lineage>
</organism>
<dbReference type="PATRIC" id="fig|630626.3.peg.1850"/>
<feature type="transmembrane region" description="Helical" evidence="11">
    <location>
        <begin position="61"/>
        <end position="79"/>
    </location>
</feature>
<dbReference type="PRINTS" id="PR00169">
    <property type="entry name" value="KCHANNEL"/>
</dbReference>
<dbReference type="SUPFAM" id="SSF81324">
    <property type="entry name" value="Voltage-gated potassium channels"/>
    <property type="match status" value="1"/>
</dbReference>
<dbReference type="RefSeq" id="WP_002441005.1">
    <property type="nucleotide sequence ID" value="NC_017910.1"/>
</dbReference>
<dbReference type="InterPro" id="IPR028325">
    <property type="entry name" value="VG_K_chnl"/>
</dbReference>
<keyword evidence="2" id="KW-0813">Transport</keyword>
<feature type="transmembrane region" description="Helical" evidence="11">
    <location>
        <begin position="29"/>
        <end position="49"/>
    </location>
</feature>
<dbReference type="HOGENOM" id="CLU_011722_1_3_6"/>
<dbReference type="eggNOG" id="COG2126">
    <property type="taxonomic scope" value="Bacteria"/>
</dbReference>
<keyword evidence="9 11" id="KW-0472">Membrane</keyword>